<dbReference type="GO" id="GO:0005524">
    <property type="term" value="F:ATP binding"/>
    <property type="evidence" value="ECO:0007669"/>
    <property type="project" value="UniProtKB-UniRule"/>
</dbReference>
<keyword evidence="4 12" id="KW-0812">Transmembrane</keyword>
<dbReference type="Pfam" id="PF12409">
    <property type="entry name" value="P5-ATPase"/>
    <property type="match status" value="1"/>
</dbReference>
<dbReference type="GO" id="GO:0140358">
    <property type="term" value="F:P-type transmembrane transporter activity"/>
    <property type="evidence" value="ECO:0007669"/>
    <property type="project" value="InterPro"/>
</dbReference>
<keyword evidence="8 12" id="KW-0460">Magnesium</keyword>
<proteinExistence type="inferred from homology"/>
<evidence type="ECO:0000256" key="11">
    <source>
        <dbReference type="ARBA" id="ARBA00023136"/>
    </source>
</evidence>
<organism evidence="15 16">
    <name type="scientific">Paramecium sonneborni</name>
    <dbReference type="NCBI Taxonomy" id="65129"/>
    <lineage>
        <taxon>Eukaryota</taxon>
        <taxon>Sar</taxon>
        <taxon>Alveolata</taxon>
        <taxon>Ciliophora</taxon>
        <taxon>Intramacronucleata</taxon>
        <taxon>Oligohymenophorea</taxon>
        <taxon>Peniculida</taxon>
        <taxon>Parameciidae</taxon>
        <taxon>Paramecium</taxon>
    </lineage>
</organism>
<dbReference type="SFLD" id="SFLDG00002">
    <property type="entry name" value="C1.7:_P-type_atpase_like"/>
    <property type="match status" value="1"/>
</dbReference>
<keyword evidence="16" id="KW-1185">Reference proteome</keyword>
<feature type="transmembrane region" description="Helical" evidence="12">
    <location>
        <begin position="1003"/>
        <end position="1022"/>
    </location>
</feature>
<dbReference type="NCBIfam" id="TIGR01494">
    <property type="entry name" value="ATPase_P-type"/>
    <property type="match status" value="1"/>
</dbReference>
<dbReference type="InterPro" id="IPR001757">
    <property type="entry name" value="P_typ_ATPase"/>
</dbReference>
<evidence type="ECO:0000313" key="15">
    <source>
        <dbReference type="EMBL" id="CAD8083170.1"/>
    </source>
</evidence>
<dbReference type="PANTHER" id="PTHR45630:SF8">
    <property type="entry name" value="CATION-TRANSPORTING ATPASE"/>
    <property type="match status" value="1"/>
</dbReference>
<dbReference type="PANTHER" id="PTHR45630">
    <property type="entry name" value="CATION-TRANSPORTING ATPASE-RELATED"/>
    <property type="match status" value="1"/>
</dbReference>
<dbReference type="AlphaFoldDB" id="A0A8S1MSK4"/>
<feature type="transmembrane region" description="Helical" evidence="12">
    <location>
        <begin position="394"/>
        <end position="416"/>
    </location>
</feature>
<dbReference type="GO" id="GO:0046872">
    <property type="term" value="F:metal ion binding"/>
    <property type="evidence" value="ECO:0007669"/>
    <property type="project" value="UniProtKB-UniRule"/>
</dbReference>
<keyword evidence="10 12" id="KW-1133">Transmembrane helix</keyword>
<dbReference type="NCBIfam" id="TIGR01657">
    <property type="entry name" value="P-ATPase-V"/>
    <property type="match status" value="1"/>
</dbReference>
<evidence type="ECO:0000256" key="10">
    <source>
        <dbReference type="ARBA" id="ARBA00022989"/>
    </source>
</evidence>
<keyword evidence="7 12" id="KW-0067">ATP-binding</keyword>
<feature type="transmembrane region" description="Helical" evidence="12">
    <location>
        <begin position="1066"/>
        <end position="1090"/>
    </location>
</feature>
<comment type="subcellular location">
    <subcellularLocation>
        <location evidence="1 12">Membrane</location>
        <topology evidence="1 12">Multi-pass membrane protein</topology>
    </subcellularLocation>
</comment>
<dbReference type="InterPro" id="IPR044492">
    <property type="entry name" value="P_typ_ATPase_HD_dom"/>
</dbReference>
<evidence type="ECO:0000256" key="3">
    <source>
        <dbReference type="ARBA" id="ARBA00022553"/>
    </source>
</evidence>
<evidence type="ECO:0000256" key="4">
    <source>
        <dbReference type="ARBA" id="ARBA00022692"/>
    </source>
</evidence>
<feature type="transmembrane region" description="Helical" evidence="12">
    <location>
        <begin position="208"/>
        <end position="227"/>
    </location>
</feature>
<feature type="transmembrane region" description="Helical" evidence="12">
    <location>
        <begin position="1122"/>
        <end position="1140"/>
    </location>
</feature>
<dbReference type="EC" id="7.2.2.-" evidence="12"/>
<evidence type="ECO:0000256" key="1">
    <source>
        <dbReference type="ARBA" id="ARBA00004141"/>
    </source>
</evidence>
<dbReference type="OrthoDB" id="425043at2759"/>
<evidence type="ECO:0000256" key="5">
    <source>
        <dbReference type="ARBA" id="ARBA00022723"/>
    </source>
</evidence>
<protein>
    <recommendedName>
        <fullName evidence="12">Cation-transporting ATPase</fullName>
        <ecNumber evidence="12">7.2.2.-</ecNumber>
    </recommendedName>
</protein>
<evidence type="ECO:0000313" key="16">
    <source>
        <dbReference type="Proteomes" id="UP000692954"/>
    </source>
</evidence>
<keyword evidence="6 12" id="KW-0547">Nucleotide-binding</keyword>
<dbReference type="Pfam" id="PF13246">
    <property type="entry name" value="Cation_ATPase"/>
    <property type="match status" value="1"/>
</dbReference>
<dbReference type="InterPro" id="IPR006544">
    <property type="entry name" value="P-type_TPase_V"/>
</dbReference>
<dbReference type="EMBL" id="CAJJDN010000044">
    <property type="protein sequence ID" value="CAD8083170.1"/>
    <property type="molecule type" value="Genomic_DNA"/>
</dbReference>
<keyword evidence="3" id="KW-0597">Phosphoprotein</keyword>
<feature type="transmembrane region" description="Helical" evidence="12">
    <location>
        <begin position="47"/>
        <end position="64"/>
    </location>
</feature>
<keyword evidence="9 12" id="KW-1278">Translocase</keyword>
<comment type="caution">
    <text evidence="15">The sequence shown here is derived from an EMBL/GenBank/DDBJ whole genome shotgun (WGS) entry which is preliminary data.</text>
</comment>
<dbReference type="SFLD" id="SFLDF00027">
    <property type="entry name" value="p-type_atpase"/>
    <property type="match status" value="1"/>
</dbReference>
<reference evidence="15" key="1">
    <citation type="submission" date="2021-01" db="EMBL/GenBank/DDBJ databases">
        <authorList>
            <consortium name="Genoscope - CEA"/>
            <person name="William W."/>
        </authorList>
    </citation>
    <scope>NUCLEOTIDE SEQUENCE</scope>
</reference>
<dbReference type="GO" id="GO:0016020">
    <property type="term" value="C:membrane"/>
    <property type="evidence" value="ECO:0007669"/>
    <property type="project" value="UniProtKB-SubCell"/>
</dbReference>
<evidence type="ECO:0000256" key="2">
    <source>
        <dbReference type="ARBA" id="ARBA00006000"/>
    </source>
</evidence>
<feature type="transmembrane region" description="Helical" evidence="12">
    <location>
        <begin position="185"/>
        <end position="202"/>
    </location>
</feature>
<keyword evidence="5 12" id="KW-0479">Metal-binding</keyword>
<name>A0A8S1MSK4_9CILI</name>
<evidence type="ECO:0000256" key="8">
    <source>
        <dbReference type="ARBA" id="ARBA00022842"/>
    </source>
</evidence>
<evidence type="ECO:0000259" key="14">
    <source>
        <dbReference type="Pfam" id="PF12409"/>
    </source>
</evidence>
<evidence type="ECO:0000256" key="12">
    <source>
        <dbReference type="RuleBase" id="RU362082"/>
    </source>
</evidence>
<dbReference type="FunFam" id="3.40.50.1000:FF:000068">
    <property type="entry name" value="Cation-transporting ATPase"/>
    <property type="match status" value="1"/>
</dbReference>
<comment type="catalytic activity">
    <reaction evidence="12">
        <text>ATP + H2O = ADP + phosphate + H(+)</text>
        <dbReference type="Rhea" id="RHEA:13065"/>
        <dbReference type="ChEBI" id="CHEBI:15377"/>
        <dbReference type="ChEBI" id="CHEBI:15378"/>
        <dbReference type="ChEBI" id="CHEBI:30616"/>
        <dbReference type="ChEBI" id="CHEBI:43474"/>
        <dbReference type="ChEBI" id="CHEBI:456216"/>
    </reaction>
</comment>
<feature type="domain" description="P-type ATPase A" evidence="13">
    <location>
        <begin position="272"/>
        <end position="378"/>
    </location>
</feature>
<feature type="transmembrane region" description="Helical" evidence="12">
    <location>
        <begin position="1147"/>
        <end position="1169"/>
    </location>
</feature>
<dbReference type="InterPro" id="IPR018303">
    <property type="entry name" value="ATPase_P-typ_P_site"/>
</dbReference>
<dbReference type="PROSITE" id="PS00154">
    <property type="entry name" value="ATPASE_E1_E2"/>
    <property type="match status" value="1"/>
</dbReference>
<dbReference type="InterPro" id="IPR047819">
    <property type="entry name" value="P5A-ATPase_N"/>
</dbReference>
<feature type="domain" description="P5B-type ATPase N-terminal" evidence="14">
    <location>
        <begin position="36"/>
        <end position="111"/>
    </location>
</feature>
<evidence type="ECO:0000256" key="9">
    <source>
        <dbReference type="ARBA" id="ARBA00022967"/>
    </source>
</evidence>
<evidence type="ECO:0000256" key="6">
    <source>
        <dbReference type="ARBA" id="ARBA00022741"/>
    </source>
</evidence>
<feature type="transmembrane region" description="Helical" evidence="12">
    <location>
        <begin position="436"/>
        <end position="457"/>
    </location>
</feature>
<dbReference type="GO" id="GO:0016887">
    <property type="term" value="F:ATP hydrolysis activity"/>
    <property type="evidence" value="ECO:0007669"/>
    <property type="project" value="InterPro"/>
</dbReference>
<feature type="transmembrane region" description="Helical" evidence="12">
    <location>
        <begin position="1197"/>
        <end position="1215"/>
    </location>
</feature>
<evidence type="ECO:0000256" key="7">
    <source>
        <dbReference type="ARBA" id="ARBA00022840"/>
    </source>
</evidence>
<dbReference type="GO" id="GO:0019829">
    <property type="term" value="F:ATPase-coupled monoatomic cation transmembrane transporter activity"/>
    <property type="evidence" value="ECO:0007669"/>
    <property type="project" value="UniProtKB-UniRule"/>
</dbReference>
<dbReference type="InterPro" id="IPR059000">
    <property type="entry name" value="ATPase_P-type_domA"/>
</dbReference>
<accession>A0A8S1MSK4</accession>
<keyword evidence="11 12" id="KW-0472">Membrane</keyword>
<dbReference type="Proteomes" id="UP000692954">
    <property type="component" value="Unassembled WGS sequence"/>
</dbReference>
<dbReference type="FunFam" id="1.20.1110.10:FF:000023">
    <property type="entry name" value="Cation-transporting ATPase"/>
    <property type="match status" value="1"/>
</dbReference>
<gene>
    <name evidence="15" type="ORF">PSON_ATCC_30995.1.T0440260</name>
</gene>
<dbReference type="SFLD" id="SFLDS00003">
    <property type="entry name" value="Haloacid_Dehalogenase"/>
    <property type="match status" value="1"/>
</dbReference>
<evidence type="ECO:0000259" key="13">
    <source>
        <dbReference type="Pfam" id="PF00122"/>
    </source>
</evidence>
<feature type="transmembrane region" description="Helical" evidence="12">
    <location>
        <begin position="1028"/>
        <end position="1045"/>
    </location>
</feature>
<dbReference type="PROSITE" id="PS01229">
    <property type="entry name" value="COF_2"/>
    <property type="match status" value="1"/>
</dbReference>
<dbReference type="Pfam" id="PF00122">
    <property type="entry name" value="E1-E2_ATPase"/>
    <property type="match status" value="1"/>
</dbReference>
<comment type="similarity">
    <text evidence="2 12">Belongs to the cation transport ATPase (P-type) (TC 3.A.3) family. Type V subfamily.</text>
</comment>
<sequence length="1248" mass="143548">MKVASAEEQLLCKVDFYKVQFVMPKFVQEEGIIKHIVSYKSPIWKSIIYWVLCVLSIGLTYLFSRWEQKFNIWLKFQKCLLDEATHLVIYSALDEIELVKIEEKQIQKGEKYFKMKIFSYRLYSYYLEDGQFKPIETSFYKLQHKEIIQQFCNGLQNPEEIAQIYGYNNTTIPNKSTIKILIDEVLSPFYLFQAFSVTLWLIESYTYYAIVILLSSLISIVISLREMKTNFKRLREMSAQNTTENLFRKQNKIRIENESLIIPYDLIQIKERYNSNDIFPGDLIEVQNDWTVPCDCILMNGSAIVNESMLTGESIPIIKTQLPYNSNIYNPQEDSKSFTLYAGTKCIEARHPEKGKIPILALATQTGFSTIKGELVRSILYPKPVTFSFYRDSLLFLVVLAIMAFIGWVIALPNTIKGIEDGEMTIFWFIINSFDLVTITVPPALPTCLSIGVSFALGRLQKKKIYCISPNKVNVAGKITIMCFDKTGTLTEDGLDLYGVRAIGYSEKKQKLKFDDLVVNVNDLNVQDKSVILDNPSGAFNELKRIPKQVLFEIMASCHSLATVNNNLIGDPLEIKMFEATQYKLDDLNSLVYSQEGNQIKIVKRFEFSSTLQRMSVIVEKDGLLKAYVKGSPEKLRELCNKQSVPTSFHKILDFYSKLGFRIIACGAKTLQKETNRDDVESNLTFIGLLIMQNKLKSVTKKIIQTLQDGFIRTIMVTGDNVLTAISVARQCSIVQPNQRIFLGDIGEEKINGKNQIVWKDFDMSENVLNPENLSPELDIQDDPDNVEDENEMIWNQLSIKDKQSLEIALNEGIGQVIEEEDLENIPQTIYHETKSISRRSQQFQRSKILSYKEKEKQLILENLDHLIDDQDPWKTNEPFVIAISGKAFQLLTKQIDTNPTARKVFGKLLERAQIFARMKPEQKALLITHLQKISKKALCGMCGDGANDCGALKAADVGISLSEAEASIAAPFTSKIQDISCVVKLLREGRASLVTSFQCFKYMALYSMIQFITCTLLYLILAKISDFQFLYIDLILIIPLAFTMGKTKAYKQLTQFQPGSNLLSFPVLMSVIGQTIIQLSFQCIVYFSLRTQNWYVSNFVIHEGNTDDHYAMMINYENTSLFLYSSFQYIFQCIAFSIGKPFRREFYTNLGFTSVLIILFIINFYVFFFSQHPQFLADDIFKLIFTYQDSSMPQKWLISMFILMIINMAVTILFEKYAVPITTRFYRAKKRQIVKRYRYPENPYLRD</sequence>